<keyword evidence="1" id="KW-1133">Transmembrane helix</keyword>
<name>A0A4R7PCC1_9GAMM</name>
<evidence type="ECO:0000259" key="2">
    <source>
        <dbReference type="Pfam" id="PF02308"/>
    </source>
</evidence>
<dbReference type="AlphaFoldDB" id="A0A4R7PCC1"/>
<comment type="caution">
    <text evidence="4">The sequence shown here is derived from an EMBL/GenBank/DDBJ whole genome shotgun (WGS) entry which is preliminary data.</text>
</comment>
<feature type="transmembrane region" description="Helical" evidence="1">
    <location>
        <begin position="57"/>
        <end position="76"/>
    </location>
</feature>
<dbReference type="Pfam" id="PF13194">
    <property type="entry name" value="DUF4010"/>
    <property type="match status" value="1"/>
</dbReference>
<dbReference type="Pfam" id="PF02308">
    <property type="entry name" value="MgtC"/>
    <property type="match status" value="1"/>
</dbReference>
<proteinExistence type="predicted"/>
<feature type="transmembrane region" description="Helical" evidence="1">
    <location>
        <begin position="390"/>
        <end position="407"/>
    </location>
</feature>
<feature type="transmembrane region" description="Helical" evidence="1">
    <location>
        <begin position="297"/>
        <end position="318"/>
    </location>
</feature>
<feature type="transmembrane region" description="Helical" evidence="1">
    <location>
        <begin position="198"/>
        <end position="221"/>
    </location>
</feature>
<keyword evidence="1" id="KW-0812">Transmembrane</keyword>
<protein>
    <submittedName>
        <fullName evidence="4">Uncharacterized membrane protein (DUF4010 family)</fullName>
    </submittedName>
</protein>
<evidence type="ECO:0000256" key="1">
    <source>
        <dbReference type="SAM" id="Phobius"/>
    </source>
</evidence>
<reference evidence="4 5" key="1">
    <citation type="submission" date="2019-03" db="EMBL/GenBank/DDBJ databases">
        <title>Genomic Encyclopedia of Type Strains, Phase IV (KMG-IV): sequencing the most valuable type-strain genomes for metagenomic binning, comparative biology and taxonomic classification.</title>
        <authorList>
            <person name="Goeker M."/>
        </authorList>
    </citation>
    <scope>NUCLEOTIDE SEQUENCE [LARGE SCALE GENOMIC DNA]</scope>
    <source>
        <strain evidence="4 5">DSM 26377</strain>
    </source>
</reference>
<dbReference type="InterPro" id="IPR025105">
    <property type="entry name" value="DUF4010"/>
</dbReference>
<accession>A0A4R7PCC1</accession>
<feature type="transmembrane region" description="Helical" evidence="1">
    <location>
        <begin position="325"/>
        <end position="347"/>
    </location>
</feature>
<dbReference type="PANTHER" id="PTHR39084:SF1">
    <property type="entry name" value="DUF4010 DOMAIN-CONTAINING PROTEIN"/>
    <property type="match status" value="1"/>
</dbReference>
<organism evidence="4 5">
    <name type="scientific">Panacagrimonas perspica</name>
    <dbReference type="NCBI Taxonomy" id="381431"/>
    <lineage>
        <taxon>Bacteria</taxon>
        <taxon>Pseudomonadati</taxon>
        <taxon>Pseudomonadota</taxon>
        <taxon>Gammaproteobacteria</taxon>
        <taxon>Nevskiales</taxon>
        <taxon>Nevskiaceae</taxon>
        <taxon>Panacagrimonas</taxon>
    </lineage>
</organism>
<sequence length="408" mass="42189">MELSESLSRLSASVGVGFLMGLVRERNPGTQAGVRTYALVAMLGSVGAMLIDHGVQWLLPAGLVMLGAMMIAALHGRDASHDAGTTSTVAVMLCFCLGAAIWIGPVLPPVLLGLAATALLHFKPELEGFATRLKPADVRSILRFAAVSLLVLPLLPDAGYGPYDSLNPYRIWWMVVLISGIGLTGYLLLQLLGSGRGALFVGVLGGLVSSTATSLTFARQVREDREQADSAQVVILLANLVVLLRLAAFTAVVCPGALRSMLPVLGAGLAPGAIAAGRSYLRNGSRHDLGVSNPGEMLAALGFAALYAIVILVVAWLNDRIGTQGVYLAAAVSGLIDLDAIGLSTMHMVAAGTLTPASLAIAMVIAYIASLAFKFGMIAVVAGRPLAQRLIGPFALIAAGLLFGIAFA</sequence>
<feature type="domain" description="DUF4010" evidence="3">
    <location>
        <begin position="176"/>
        <end position="381"/>
    </location>
</feature>
<keyword evidence="5" id="KW-1185">Reference proteome</keyword>
<feature type="domain" description="MgtC/SapB/SrpB/YhiD N-terminal" evidence="2">
    <location>
        <begin position="11"/>
        <end position="128"/>
    </location>
</feature>
<keyword evidence="1" id="KW-0472">Membrane</keyword>
<feature type="transmembrane region" description="Helical" evidence="1">
    <location>
        <begin position="171"/>
        <end position="192"/>
    </location>
</feature>
<evidence type="ECO:0000313" key="5">
    <source>
        <dbReference type="Proteomes" id="UP000295341"/>
    </source>
</evidence>
<dbReference type="Proteomes" id="UP000295341">
    <property type="component" value="Unassembled WGS sequence"/>
</dbReference>
<evidence type="ECO:0000313" key="4">
    <source>
        <dbReference type="EMBL" id="TDU31668.1"/>
    </source>
</evidence>
<evidence type="ECO:0000259" key="3">
    <source>
        <dbReference type="Pfam" id="PF13194"/>
    </source>
</evidence>
<feature type="transmembrane region" description="Helical" evidence="1">
    <location>
        <begin position="88"/>
        <end position="121"/>
    </location>
</feature>
<dbReference type="InterPro" id="IPR049177">
    <property type="entry name" value="MgtC_SapB_SrpB_YhiD_N"/>
</dbReference>
<dbReference type="PANTHER" id="PTHR39084">
    <property type="entry name" value="MEMBRANE PROTEIN-RELATED"/>
    <property type="match status" value="1"/>
</dbReference>
<feature type="transmembrane region" description="Helical" evidence="1">
    <location>
        <begin position="233"/>
        <end position="258"/>
    </location>
</feature>
<dbReference type="EMBL" id="SOBT01000008">
    <property type="protein sequence ID" value="TDU31668.1"/>
    <property type="molecule type" value="Genomic_DNA"/>
</dbReference>
<feature type="transmembrane region" description="Helical" evidence="1">
    <location>
        <begin position="359"/>
        <end position="383"/>
    </location>
</feature>
<gene>
    <name evidence="4" type="ORF">DFR24_1045</name>
</gene>
<dbReference type="RefSeq" id="WP_162851052.1">
    <property type="nucleotide sequence ID" value="NZ_MWIN01000012.1"/>
</dbReference>